<proteinExistence type="predicted"/>
<keyword evidence="4" id="KW-1185">Reference proteome</keyword>
<dbReference type="Pfam" id="PF00254">
    <property type="entry name" value="FKBP_C"/>
    <property type="match status" value="1"/>
</dbReference>
<dbReference type="InterPro" id="IPR046357">
    <property type="entry name" value="PPIase_dom_sf"/>
</dbReference>
<evidence type="ECO:0000313" key="3">
    <source>
        <dbReference type="EMBL" id="PGH34660.1"/>
    </source>
</evidence>
<comment type="caution">
    <text evidence="3">The sequence shown here is derived from an EMBL/GenBank/DDBJ whole genome shotgun (WGS) entry which is preliminary data.</text>
</comment>
<dbReference type="PROSITE" id="PS50059">
    <property type="entry name" value="FKBP_PPIASE"/>
    <property type="match status" value="1"/>
</dbReference>
<evidence type="ECO:0000256" key="1">
    <source>
        <dbReference type="PROSITE-ProRule" id="PRU00277"/>
    </source>
</evidence>
<dbReference type="GO" id="GO:0003755">
    <property type="term" value="F:peptidyl-prolyl cis-trans isomerase activity"/>
    <property type="evidence" value="ECO:0007669"/>
    <property type="project" value="UniProtKB-KW"/>
</dbReference>
<dbReference type="Gene3D" id="3.10.50.40">
    <property type="match status" value="1"/>
</dbReference>
<keyword evidence="1" id="KW-0413">Isomerase</keyword>
<gene>
    <name evidence="3" type="ORF">GX50_02550</name>
</gene>
<evidence type="ECO:0000313" key="4">
    <source>
        <dbReference type="Proteomes" id="UP000226031"/>
    </source>
</evidence>
<dbReference type="STRING" id="73230.A0A2B7ZMY1"/>
<dbReference type="SUPFAM" id="SSF54534">
    <property type="entry name" value="FKBP-like"/>
    <property type="match status" value="1"/>
</dbReference>
<comment type="catalytic activity">
    <reaction evidence="1">
        <text>[protein]-peptidylproline (omega=180) = [protein]-peptidylproline (omega=0)</text>
        <dbReference type="Rhea" id="RHEA:16237"/>
        <dbReference type="Rhea" id="RHEA-COMP:10747"/>
        <dbReference type="Rhea" id="RHEA-COMP:10748"/>
        <dbReference type="ChEBI" id="CHEBI:83833"/>
        <dbReference type="ChEBI" id="CHEBI:83834"/>
        <dbReference type="EC" id="5.2.1.8"/>
    </reaction>
</comment>
<evidence type="ECO:0000259" key="2">
    <source>
        <dbReference type="PROSITE" id="PS50059"/>
    </source>
</evidence>
<dbReference type="AlphaFoldDB" id="A0A2B7ZMY1"/>
<reference evidence="3 4" key="1">
    <citation type="submission" date="2017-10" db="EMBL/GenBank/DDBJ databases">
        <title>Comparative genomics in systemic dimorphic fungi from Ajellomycetaceae.</title>
        <authorList>
            <person name="Munoz J.F."/>
            <person name="Mcewen J.G."/>
            <person name="Clay O.K."/>
            <person name="Cuomo C.A."/>
        </authorList>
    </citation>
    <scope>NUCLEOTIDE SEQUENCE [LARGE SCALE GENOMIC DNA]</scope>
    <source>
        <strain evidence="3 4">UAMH4076</strain>
    </source>
</reference>
<dbReference type="InterPro" id="IPR001179">
    <property type="entry name" value="PPIase_FKBP_dom"/>
</dbReference>
<feature type="domain" description="PPIase FKBP-type" evidence="2">
    <location>
        <begin position="20"/>
        <end position="67"/>
    </location>
</feature>
<sequence length="86" mass="9184">MGVTTKVLRNGNGVNKPMKGDEVAIDYTGCLYDETATDKYCMGDEFDSSKDRGEFRTTIGVGRVIRGICAISVVWLASSAPGMLGS</sequence>
<name>A0A2B7ZMY1_9EURO</name>
<accession>A0A2B7ZMY1</accession>
<keyword evidence="1" id="KW-0697">Rotamase</keyword>
<dbReference type="Proteomes" id="UP000226031">
    <property type="component" value="Unassembled WGS sequence"/>
</dbReference>
<organism evidence="3 4">
    <name type="scientific">[Emmonsia] crescens</name>
    <dbReference type="NCBI Taxonomy" id="73230"/>
    <lineage>
        <taxon>Eukaryota</taxon>
        <taxon>Fungi</taxon>
        <taxon>Dikarya</taxon>
        <taxon>Ascomycota</taxon>
        <taxon>Pezizomycotina</taxon>
        <taxon>Eurotiomycetes</taxon>
        <taxon>Eurotiomycetidae</taxon>
        <taxon>Onygenales</taxon>
        <taxon>Ajellomycetaceae</taxon>
        <taxon>Emergomyces</taxon>
    </lineage>
</organism>
<dbReference type="EC" id="5.2.1.8" evidence="1"/>
<protein>
    <recommendedName>
        <fullName evidence="1">peptidylprolyl isomerase</fullName>
        <ecNumber evidence="1">5.2.1.8</ecNumber>
    </recommendedName>
</protein>
<dbReference type="VEuPathDB" id="FungiDB:EMCG_08486"/>
<dbReference type="EMBL" id="PDND01000036">
    <property type="protein sequence ID" value="PGH34660.1"/>
    <property type="molecule type" value="Genomic_DNA"/>
</dbReference>